<evidence type="ECO:0000313" key="6">
    <source>
        <dbReference type="Proteomes" id="UP000237105"/>
    </source>
</evidence>
<dbReference type="SUPFAM" id="SSF47699">
    <property type="entry name" value="Bifunctional inhibitor/lipid-transfer protein/seed storage 2S albumin"/>
    <property type="match status" value="1"/>
</dbReference>
<dbReference type="GO" id="GO:0008289">
    <property type="term" value="F:lipid binding"/>
    <property type="evidence" value="ECO:0007669"/>
    <property type="project" value="UniProtKB-KW"/>
</dbReference>
<feature type="domain" description="Bifunctional inhibitor/plant lipid transfer protein/seed storage helical" evidence="4">
    <location>
        <begin position="8"/>
        <end position="40"/>
    </location>
</feature>
<dbReference type="AlphaFoldDB" id="A0A2P5AG30"/>
<keyword evidence="2" id="KW-0813">Transport</keyword>
<comment type="caution">
    <text evidence="5">The sequence shown here is derived from an EMBL/GenBank/DDBJ whole genome shotgun (WGS) entry which is preliminary data.</text>
</comment>
<accession>A0A2P5AG30</accession>
<proteinExistence type="predicted"/>
<sequence>MNGKYDGDPRESCCDPLKMVIKKQPECLCSLISNEGSIPVERAGINLGHSRSTVACTMRTTSQSTLLPLSGRRFQELQCSKLCKRLLLVASYGSICNVP</sequence>
<evidence type="ECO:0000259" key="4">
    <source>
        <dbReference type="Pfam" id="PF14368"/>
    </source>
</evidence>
<evidence type="ECO:0000256" key="3">
    <source>
        <dbReference type="ARBA" id="ARBA00023121"/>
    </source>
</evidence>
<dbReference type="InterPro" id="IPR036312">
    <property type="entry name" value="Bifun_inhib/LTP/seed_sf"/>
</dbReference>
<evidence type="ECO:0000313" key="5">
    <source>
        <dbReference type="EMBL" id="PON35489.1"/>
    </source>
</evidence>
<keyword evidence="6" id="KW-1185">Reference proteome</keyword>
<evidence type="ECO:0000256" key="1">
    <source>
        <dbReference type="ARBA" id="ARBA00003211"/>
    </source>
</evidence>
<dbReference type="Pfam" id="PF14368">
    <property type="entry name" value="LTP_2"/>
    <property type="match status" value="1"/>
</dbReference>
<reference evidence="6" key="1">
    <citation type="submission" date="2016-06" db="EMBL/GenBank/DDBJ databases">
        <title>Parallel loss of symbiosis genes in relatives of nitrogen-fixing non-legume Parasponia.</title>
        <authorList>
            <person name="Van Velzen R."/>
            <person name="Holmer R."/>
            <person name="Bu F."/>
            <person name="Rutten L."/>
            <person name="Van Zeijl A."/>
            <person name="Liu W."/>
            <person name="Santuari L."/>
            <person name="Cao Q."/>
            <person name="Sharma T."/>
            <person name="Shen D."/>
            <person name="Roswanjaya Y."/>
            <person name="Wardhani T."/>
            <person name="Kalhor M.S."/>
            <person name="Jansen J."/>
            <person name="Van den Hoogen J."/>
            <person name="Gungor B."/>
            <person name="Hartog M."/>
            <person name="Hontelez J."/>
            <person name="Verver J."/>
            <person name="Yang W.-C."/>
            <person name="Schijlen E."/>
            <person name="Repin R."/>
            <person name="Schilthuizen M."/>
            <person name="Schranz E."/>
            <person name="Heidstra R."/>
            <person name="Miyata K."/>
            <person name="Fedorova E."/>
            <person name="Kohlen W."/>
            <person name="Bisseling T."/>
            <person name="Smit S."/>
            <person name="Geurts R."/>
        </authorList>
    </citation>
    <scope>NUCLEOTIDE SEQUENCE [LARGE SCALE GENOMIC DNA]</scope>
    <source>
        <strain evidence="6">cv. WU1-14</strain>
    </source>
</reference>
<name>A0A2P5AG30_PARAD</name>
<dbReference type="InterPro" id="IPR016140">
    <property type="entry name" value="Bifunc_inhib/LTP/seed_store"/>
</dbReference>
<dbReference type="OrthoDB" id="1163872at2759"/>
<comment type="function">
    <text evidence="1">Plant non-specific lipid-transfer proteins transfer phospholipids as well as galactolipids across membranes. May play a role in wax or cutin deposition in the cell walls of expanding epidermal cells and certain secretory tissues.</text>
</comment>
<protein>
    <submittedName>
        <fullName evidence="5">Bifunctional inhibitor/plant lipid transfer protein/seed storage helical domain containing protein</fullName>
    </submittedName>
</protein>
<organism evidence="5 6">
    <name type="scientific">Parasponia andersonii</name>
    <name type="common">Sponia andersonii</name>
    <dbReference type="NCBI Taxonomy" id="3476"/>
    <lineage>
        <taxon>Eukaryota</taxon>
        <taxon>Viridiplantae</taxon>
        <taxon>Streptophyta</taxon>
        <taxon>Embryophyta</taxon>
        <taxon>Tracheophyta</taxon>
        <taxon>Spermatophyta</taxon>
        <taxon>Magnoliopsida</taxon>
        <taxon>eudicotyledons</taxon>
        <taxon>Gunneridae</taxon>
        <taxon>Pentapetalae</taxon>
        <taxon>rosids</taxon>
        <taxon>fabids</taxon>
        <taxon>Rosales</taxon>
        <taxon>Cannabaceae</taxon>
        <taxon>Parasponia</taxon>
    </lineage>
</organism>
<dbReference type="CDD" id="cd00010">
    <property type="entry name" value="AAI_LTSS"/>
    <property type="match status" value="1"/>
</dbReference>
<dbReference type="EMBL" id="JXTB01000610">
    <property type="protein sequence ID" value="PON35489.1"/>
    <property type="molecule type" value="Genomic_DNA"/>
</dbReference>
<keyword evidence="3" id="KW-0446">Lipid-binding</keyword>
<evidence type="ECO:0000256" key="2">
    <source>
        <dbReference type="ARBA" id="ARBA00022448"/>
    </source>
</evidence>
<gene>
    <name evidence="5" type="ORF">PanWU01x14_335780</name>
</gene>
<dbReference type="Proteomes" id="UP000237105">
    <property type="component" value="Unassembled WGS sequence"/>
</dbReference>